<accession>A0A9D5HYQ3</accession>
<evidence type="ECO:0000313" key="1">
    <source>
        <dbReference type="EMBL" id="KAJ1613349.1"/>
    </source>
</evidence>
<reference evidence="1" key="1">
    <citation type="submission" date="2022-10" db="EMBL/GenBank/DDBJ databases">
        <title>Adaptive evolution leads to modifications in subtelomeric GC content in a zoonotic Cryptosporidium species.</title>
        <authorList>
            <person name="Li J."/>
            <person name="Feng Y."/>
            <person name="Xiao L."/>
        </authorList>
    </citation>
    <scope>NUCLEOTIDE SEQUENCE</scope>
    <source>
        <strain evidence="1">33844</strain>
    </source>
</reference>
<dbReference type="OrthoDB" id="336882at2759"/>
<organism evidence="1">
    <name type="scientific">Cryptosporidium canis</name>
    <dbReference type="NCBI Taxonomy" id="195482"/>
    <lineage>
        <taxon>Eukaryota</taxon>
        <taxon>Sar</taxon>
        <taxon>Alveolata</taxon>
        <taxon>Apicomplexa</taxon>
        <taxon>Conoidasida</taxon>
        <taxon>Coccidia</taxon>
        <taxon>Eucoccidiorida</taxon>
        <taxon>Eimeriorina</taxon>
        <taxon>Cryptosporidiidae</taxon>
        <taxon>Cryptosporidium</taxon>
    </lineage>
</organism>
<keyword evidence="1" id="KW-0808">Transferase</keyword>
<gene>
    <name evidence="1" type="ORF">OJ253_199</name>
</gene>
<protein>
    <submittedName>
        <fullName evidence="1">Ser/Thr protein kinase</fullName>
    </submittedName>
</protein>
<dbReference type="AlphaFoldDB" id="A0A9D5HYQ3"/>
<comment type="caution">
    <text evidence="1">The sequence shown here is derived from an EMBL/GenBank/DDBJ whole genome shotgun (WGS) entry which is preliminary data.</text>
</comment>
<name>A0A9D5HYQ3_9CRYT</name>
<dbReference type="GO" id="GO:0016301">
    <property type="term" value="F:kinase activity"/>
    <property type="evidence" value="ECO:0007669"/>
    <property type="project" value="UniProtKB-KW"/>
</dbReference>
<keyword evidence="1" id="KW-0418">Kinase</keyword>
<sequence>MQANQIVELRALHSLKEIYEDCQVIKVHLKTPKYVSLMSKLDGYKNPYFFENELECWEGKDCTISGKFKFSASEGIQVIKESICLYPKAESIMVFITKYPKEYSNKENNLGIRLIERQHLMLKASIRFFEQFGMKRSYECPLSPTNSNVGNSLYQQTNWKTIRIFWFEECNIVGREGTYMALGVEMPLRRTLSSIMTPGIRFDLKVLAETKLNHLIGLINLIIKYISLIRSLLCHSSYLPIFLSTDSILLDIEKSIEESIININEITITDIGENLCTDTIEYSTNGHMENLFPIFNIYNYHKYLSPEIAISHFMELSLRNIQENKIVGLNELQTIYDGFDTEILKNTLNERLKNKWQPLILSGDILFQDKDKSVQRILNHSGNIVDMIVEKELNLIVRIGMPSIVFSLGLLISQIFGGKDLLDSCDNDILHSVDCLCEWNSCGNYMPFIGRVKEENVMNSLTGRRNQSVEDIIPEFYPEFAQYPQFSQLNNKIQKLLWGCLNFIPSQRLTLSQVEYELRRISDDISFICQQKENVLDTQTNFRAKFLRKLKSISKK</sequence>
<dbReference type="EMBL" id="JAPCXC010000003">
    <property type="protein sequence ID" value="KAJ1613349.1"/>
    <property type="molecule type" value="Genomic_DNA"/>
</dbReference>
<dbReference type="Proteomes" id="UP001067231">
    <property type="component" value="Unassembled WGS sequence"/>
</dbReference>
<proteinExistence type="predicted"/>